<evidence type="ECO:0000313" key="1">
    <source>
        <dbReference type="EMBL" id="KAK0726963.1"/>
    </source>
</evidence>
<evidence type="ECO:0000313" key="2">
    <source>
        <dbReference type="Proteomes" id="UP001172101"/>
    </source>
</evidence>
<sequence length="63" mass="7265">MAMLRWELVGRAAGRERMAELESSLCKGYLRQTRSTRAPRFPRTKIATVRKRSGAQACRLQQQ</sequence>
<protein>
    <submittedName>
        <fullName evidence="1">Uncharacterized protein</fullName>
    </submittedName>
</protein>
<accession>A0AA40E957</accession>
<organism evidence="1 2">
    <name type="scientific">Lasiosphaeria miniovina</name>
    <dbReference type="NCBI Taxonomy" id="1954250"/>
    <lineage>
        <taxon>Eukaryota</taxon>
        <taxon>Fungi</taxon>
        <taxon>Dikarya</taxon>
        <taxon>Ascomycota</taxon>
        <taxon>Pezizomycotina</taxon>
        <taxon>Sordariomycetes</taxon>
        <taxon>Sordariomycetidae</taxon>
        <taxon>Sordariales</taxon>
        <taxon>Lasiosphaeriaceae</taxon>
        <taxon>Lasiosphaeria</taxon>
    </lineage>
</organism>
<dbReference type="AlphaFoldDB" id="A0AA40E957"/>
<dbReference type="RefSeq" id="XP_060299819.1">
    <property type="nucleotide sequence ID" value="XM_060441163.1"/>
</dbReference>
<keyword evidence="2" id="KW-1185">Reference proteome</keyword>
<comment type="caution">
    <text evidence="1">The sequence shown here is derived from an EMBL/GenBank/DDBJ whole genome shotgun (WGS) entry which is preliminary data.</text>
</comment>
<dbReference type="Proteomes" id="UP001172101">
    <property type="component" value="Unassembled WGS sequence"/>
</dbReference>
<proteinExistence type="predicted"/>
<reference evidence="1" key="1">
    <citation type="submission" date="2023-06" db="EMBL/GenBank/DDBJ databases">
        <title>Genome-scale phylogeny and comparative genomics of the fungal order Sordariales.</title>
        <authorList>
            <consortium name="Lawrence Berkeley National Laboratory"/>
            <person name="Hensen N."/>
            <person name="Bonometti L."/>
            <person name="Westerberg I."/>
            <person name="Brannstrom I.O."/>
            <person name="Guillou S."/>
            <person name="Cros-Aarteil S."/>
            <person name="Calhoun S."/>
            <person name="Haridas S."/>
            <person name="Kuo A."/>
            <person name="Mondo S."/>
            <person name="Pangilinan J."/>
            <person name="Riley R."/>
            <person name="LaButti K."/>
            <person name="Andreopoulos B."/>
            <person name="Lipzen A."/>
            <person name="Chen C."/>
            <person name="Yanf M."/>
            <person name="Daum C."/>
            <person name="Ng V."/>
            <person name="Clum A."/>
            <person name="Steindorff A."/>
            <person name="Ohm R."/>
            <person name="Martin F."/>
            <person name="Silar P."/>
            <person name="Natvig D."/>
            <person name="Lalanne C."/>
            <person name="Gautier V."/>
            <person name="Ament-velasquez S.L."/>
            <person name="Kruys A."/>
            <person name="Hutchinson M.I."/>
            <person name="Powell A.J."/>
            <person name="Barry K."/>
            <person name="Miller A.N."/>
            <person name="Grigoriev I.V."/>
            <person name="Debuchy R."/>
            <person name="Gladieux P."/>
            <person name="Thoren M.H."/>
            <person name="Johannesson H."/>
        </authorList>
    </citation>
    <scope>NUCLEOTIDE SEQUENCE</scope>
    <source>
        <strain evidence="1">SMH2392-1A</strain>
    </source>
</reference>
<dbReference type="EMBL" id="JAUIRO010000002">
    <property type="protein sequence ID" value="KAK0726963.1"/>
    <property type="molecule type" value="Genomic_DNA"/>
</dbReference>
<dbReference type="GeneID" id="85324433"/>
<gene>
    <name evidence="1" type="ORF">B0T26DRAFT_692494</name>
</gene>
<name>A0AA40E957_9PEZI</name>